<dbReference type="EMBL" id="KN839897">
    <property type="protein sequence ID" value="KIJ59103.1"/>
    <property type="molecule type" value="Genomic_DNA"/>
</dbReference>
<proteinExistence type="predicted"/>
<reference evidence="2 3" key="1">
    <citation type="submission" date="2014-04" db="EMBL/GenBank/DDBJ databases">
        <title>Evolutionary Origins and Diversification of the Mycorrhizal Mutualists.</title>
        <authorList>
            <consortium name="DOE Joint Genome Institute"/>
            <consortium name="Mycorrhizal Genomics Consortium"/>
            <person name="Kohler A."/>
            <person name="Kuo A."/>
            <person name="Nagy L.G."/>
            <person name="Floudas D."/>
            <person name="Copeland A."/>
            <person name="Barry K.W."/>
            <person name="Cichocki N."/>
            <person name="Veneault-Fourrey C."/>
            <person name="LaButti K."/>
            <person name="Lindquist E.A."/>
            <person name="Lipzen A."/>
            <person name="Lundell T."/>
            <person name="Morin E."/>
            <person name="Murat C."/>
            <person name="Riley R."/>
            <person name="Ohm R."/>
            <person name="Sun H."/>
            <person name="Tunlid A."/>
            <person name="Henrissat B."/>
            <person name="Grigoriev I.V."/>
            <person name="Hibbett D.S."/>
            <person name="Martin F."/>
        </authorList>
    </citation>
    <scope>NUCLEOTIDE SEQUENCE [LARGE SCALE GENOMIC DNA]</scope>
    <source>
        <strain evidence="2 3">MD-312</strain>
    </source>
</reference>
<sequence>MPKKTFKSTEFVPLSADEDADSAAKPAPKKQLVVQLPTGGMLEAGKLTSENIGEGYSVYNPHEPCKKIGKVIKVKPHQPGEIDDSAVVIMGQRPTATPKLTRAQLTELGEAITTLEADNNSALAIYKAIEKEMVELTAEQTRAMDTFKVATD</sequence>
<gene>
    <name evidence="2" type="ORF">HYDPIDRAFT_33498</name>
</gene>
<dbReference type="OrthoDB" id="2673611at2759"/>
<dbReference type="Proteomes" id="UP000053820">
    <property type="component" value="Unassembled WGS sequence"/>
</dbReference>
<name>A0A0C9W016_9AGAM</name>
<evidence type="ECO:0000313" key="2">
    <source>
        <dbReference type="EMBL" id="KIJ59103.1"/>
    </source>
</evidence>
<dbReference type="AlphaFoldDB" id="A0A0C9W016"/>
<evidence type="ECO:0000313" key="3">
    <source>
        <dbReference type="Proteomes" id="UP000053820"/>
    </source>
</evidence>
<dbReference type="HOGENOM" id="CLU_1971231_0_0_1"/>
<protein>
    <submittedName>
        <fullName evidence="2">Unplaced genomic scaffold scaffold_63, whole genome shotgun sequence</fullName>
    </submittedName>
</protein>
<organism evidence="2 3">
    <name type="scientific">Hydnomerulius pinastri MD-312</name>
    <dbReference type="NCBI Taxonomy" id="994086"/>
    <lineage>
        <taxon>Eukaryota</taxon>
        <taxon>Fungi</taxon>
        <taxon>Dikarya</taxon>
        <taxon>Basidiomycota</taxon>
        <taxon>Agaricomycotina</taxon>
        <taxon>Agaricomycetes</taxon>
        <taxon>Agaricomycetidae</taxon>
        <taxon>Boletales</taxon>
        <taxon>Boletales incertae sedis</taxon>
        <taxon>Leucogyrophana</taxon>
    </lineage>
</organism>
<keyword evidence="3" id="KW-1185">Reference proteome</keyword>
<evidence type="ECO:0000256" key="1">
    <source>
        <dbReference type="SAM" id="MobiDB-lite"/>
    </source>
</evidence>
<feature type="region of interest" description="Disordered" evidence="1">
    <location>
        <begin position="1"/>
        <end position="29"/>
    </location>
</feature>
<accession>A0A0C9W016</accession>